<dbReference type="EMBL" id="JXQK01000046">
    <property type="protein sequence ID" value="KIP63209.1"/>
    <property type="molecule type" value="Genomic_DNA"/>
</dbReference>
<accession>A0A0D0I6Y9</accession>
<dbReference type="AlphaFoldDB" id="A0A0D0I6Y9"/>
<protein>
    <submittedName>
        <fullName evidence="1">Uncharacterized protein</fullName>
    </submittedName>
</protein>
<keyword evidence="2" id="KW-1185">Reference proteome</keyword>
<name>A0A0D0I6Y9_9BACT</name>
<proteinExistence type="predicted"/>
<comment type="caution">
    <text evidence="1">The sequence shown here is derived from an EMBL/GenBank/DDBJ whole genome shotgun (WGS) entry which is preliminary data.</text>
</comment>
<dbReference type="Proteomes" id="UP000032046">
    <property type="component" value="Unassembled WGS sequence"/>
</dbReference>
<reference evidence="1 2" key="1">
    <citation type="submission" date="2015-01" db="EMBL/GenBank/DDBJ databases">
        <title>Comparative genomics of non-oral Prevotella species.</title>
        <authorList>
            <person name="Accetto T."/>
            <person name="Nograsek B."/>
            <person name="Avgustin G."/>
        </authorList>
    </citation>
    <scope>NUCLEOTIDE SEQUENCE [LARGE SCALE GENOMIC DNA]</scope>
    <source>
        <strain evidence="1 2">P5-119</strain>
    </source>
</reference>
<dbReference type="STRING" id="1602171.ST44_04690"/>
<sequence>MTYSELLHKIPFENVVPCMTFIRGNQDIILREYSELYIRLQSVKPKASDRHIVVASRWEGTSPDIDMICTVRDKYDKSWCILGRYTYLNELMGMDIDVEEDVTLSE</sequence>
<evidence type="ECO:0000313" key="1">
    <source>
        <dbReference type="EMBL" id="KIP63209.1"/>
    </source>
</evidence>
<evidence type="ECO:0000313" key="2">
    <source>
        <dbReference type="Proteomes" id="UP000032046"/>
    </source>
</evidence>
<organism evidence="1 2">
    <name type="scientific">Prevotella pectinovora</name>
    <dbReference type="NCBI Taxonomy" id="1602169"/>
    <lineage>
        <taxon>Bacteria</taxon>
        <taxon>Pseudomonadati</taxon>
        <taxon>Bacteroidota</taxon>
        <taxon>Bacteroidia</taxon>
        <taxon>Bacteroidales</taxon>
        <taxon>Prevotellaceae</taxon>
        <taxon>Prevotella</taxon>
    </lineage>
</organism>
<gene>
    <name evidence="1" type="ORF">ST44_04690</name>
</gene>